<dbReference type="Pfam" id="PF07883">
    <property type="entry name" value="Cupin_2"/>
    <property type="match status" value="1"/>
</dbReference>
<accession>A0A4S2BA43</accession>
<dbReference type="RefSeq" id="WP_004040072.1">
    <property type="nucleotide sequence ID" value="NZ_AQFR02000003.1"/>
</dbReference>
<evidence type="ECO:0000259" key="1">
    <source>
        <dbReference type="Pfam" id="PF07883"/>
    </source>
</evidence>
<dbReference type="PANTHER" id="PTHR43698:SF1">
    <property type="entry name" value="BLL4564 PROTEIN"/>
    <property type="match status" value="1"/>
</dbReference>
<feature type="domain" description="Cupin type-2" evidence="1">
    <location>
        <begin position="46"/>
        <end position="105"/>
    </location>
</feature>
<gene>
    <name evidence="2" type="ORF">E5351_09510</name>
</gene>
<dbReference type="PANTHER" id="PTHR43698">
    <property type="entry name" value="RIBD C-TERMINAL DOMAIN CONTAINING PROTEIN"/>
    <property type="match status" value="1"/>
</dbReference>
<evidence type="ECO:0000313" key="2">
    <source>
        <dbReference type="EMBL" id="TGY10672.1"/>
    </source>
</evidence>
<dbReference type="AlphaFoldDB" id="A0A4S2BA43"/>
<dbReference type="Proteomes" id="UP000309117">
    <property type="component" value="Unassembled WGS sequence"/>
</dbReference>
<dbReference type="InterPro" id="IPR011051">
    <property type="entry name" value="RmlC_Cupin_sf"/>
</dbReference>
<dbReference type="CDD" id="cd02233">
    <property type="entry name" value="cupin_HNL-like"/>
    <property type="match status" value="1"/>
</dbReference>
<dbReference type="Gene3D" id="2.60.120.10">
    <property type="entry name" value="Jelly Rolls"/>
    <property type="match status" value="1"/>
</dbReference>
<comment type="caution">
    <text evidence="2">The sequence shown here is derived from an EMBL/GenBank/DDBJ whole genome shotgun (WGS) entry which is preliminary data.</text>
</comment>
<name>A0A4S2BA43_9LACO</name>
<protein>
    <submittedName>
        <fullName evidence="2">Cupin domain-containing protein</fullName>
    </submittedName>
</protein>
<dbReference type="SUPFAM" id="SSF51182">
    <property type="entry name" value="RmlC-like cupins"/>
    <property type="match status" value="1"/>
</dbReference>
<organism evidence="2 3">
    <name type="scientific">Lactobacillus intestinalis</name>
    <dbReference type="NCBI Taxonomy" id="151781"/>
    <lineage>
        <taxon>Bacteria</taxon>
        <taxon>Bacillati</taxon>
        <taxon>Bacillota</taxon>
        <taxon>Bacilli</taxon>
        <taxon>Lactobacillales</taxon>
        <taxon>Lactobacillaceae</taxon>
        <taxon>Lactobacillus</taxon>
    </lineage>
</organism>
<dbReference type="EMBL" id="SRYV01000024">
    <property type="protein sequence ID" value="TGY10672.1"/>
    <property type="molecule type" value="Genomic_DNA"/>
</dbReference>
<sequence>MAKFEKEVKNSPFGFGESNDAFAKYFTGKSWLNPLANKANVNVANVSFAPGCINHWHEHTVPQTLVCVAGEGWVQEEGKLAHKMTAGDVYVVSPNTKHWHGAAKDAWFAHLSMMADTDKAKTTWYEPVDPEYYDSLK</sequence>
<evidence type="ECO:0000313" key="3">
    <source>
        <dbReference type="Proteomes" id="UP000309117"/>
    </source>
</evidence>
<dbReference type="InterPro" id="IPR013096">
    <property type="entry name" value="Cupin_2"/>
</dbReference>
<dbReference type="InterPro" id="IPR047263">
    <property type="entry name" value="HNL-like_cupin"/>
</dbReference>
<reference evidence="2 3" key="1">
    <citation type="submission" date="2019-04" db="EMBL/GenBank/DDBJ databases">
        <title>Microbes associate with the intestines of laboratory mice.</title>
        <authorList>
            <person name="Navarre W."/>
            <person name="Wong E."/>
            <person name="Huang K."/>
            <person name="Tropini C."/>
            <person name="Ng K."/>
            <person name="Yu B."/>
        </authorList>
    </citation>
    <scope>NUCLEOTIDE SEQUENCE [LARGE SCALE GENOMIC DNA]</scope>
    <source>
        <strain evidence="2 3">NM61_E11</strain>
    </source>
</reference>
<dbReference type="InterPro" id="IPR014710">
    <property type="entry name" value="RmlC-like_jellyroll"/>
</dbReference>
<proteinExistence type="predicted"/>